<dbReference type="SMART" id="SM00858">
    <property type="entry name" value="SAF"/>
    <property type="match status" value="1"/>
</dbReference>
<protein>
    <submittedName>
        <fullName evidence="3">SAF domain-containing protein</fullName>
    </submittedName>
</protein>
<sequence>MGVPTSTDAVPSVPARRLRRPSWRDPRLLVGLLLVLGATVAGGLLVAGADDTVPVLAARDTLVRGDVLGEDDLRVVRVRLDDVAASYLPAATPLAAGSVALRTVPAGELLPASAVGRLEELESRPVALDWQGPRPEGLVPGAAVDLWVAAREGTSEFGEPELLVGAADVYAVVEGDGGLGSQGGTQVQVMLEPDGVRSLLAALAAEDRIDLVLVPGPRG</sequence>
<keyword evidence="1" id="KW-0812">Transmembrane</keyword>
<feature type="domain" description="SAF" evidence="2">
    <location>
        <begin position="53"/>
        <end position="116"/>
    </location>
</feature>
<dbReference type="Proteomes" id="UP001595685">
    <property type="component" value="Unassembled WGS sequence"/>
</dbReference>
<evidence type="ECO:0000259" key="2">
    <source>
        <dbReference type="SMART" id="SM00858"/>
    </source>
</evidence>
<evidence type="ECO:0000313" key="3">
    <source>
        <dbReference type="EMBL" id="MFC3687803.1"/>
    </source>
</evidence>
<dbReference type="EMBL" id="JBHRWW010000003">
    <property type="protein sequence ID" value="MFC3687803.1"/>
    <property type="molecule type" value="Genomic_DNA"/>
</dbReference>
<dbReference type="InterPro" id="IPR013974">
    <property type="entry name" value="SAF"/>
</dbReference>
<evidence type="ECO:0000313" key="4">
    <source>
        <dbReference type="Proteomes" id="UP001595685"/>
    </source>
</evidence>
<proteinExistence type="predicted"/>
<feature type="transmembrane region" description="Helical" evidence="1">
    <location>
        <begin position="28"/>
        <end position="49"/>
    </location>
</feature>
<keyword evidence="4" id="KW-1185">Reference proteome</keyword>
<keyword evidence="1" id="KW-0472">Membrane</keyword>
<evidence type="ECO:0000256" key="1">
    <source>
        <dbReference type="SAM" id="Phobius"/>
    </source>
</evidence>
<dbReference type="CDD" id="cd11614">
    <property type="entry name" value="SAF_CpaB_FlgA_like"/>
    <property type="match status" value="1"/>
</dbReference>
<gene>
    <name evidence="3" type="ORF">ACFOLH_05540</name>
</gene>
<accession>A0ABV7WF16</accession>
<dbReference type="Pfam" id="PF08666">
    <property type="entry name" value="SAF"/>
    <property type="match status" value="1"/>
</dbReference>
<keyword evidence="1" id="KW-1133">Transmembrane helix</keyword>
<organism evidence="3 4">
    <name type="scientific">Aquipuribacter hungaricus</name>
    <dbReference type="NCBI Taxonomy" id="545624"/>
    <lineage>
        <taxon>Bacteria</taxon>
        <taxon>Bacillati</taxon>
        <taxon>Actinomycetota</taxon>
        <taxon>Actinomycetes</taxon>
        <taxon>Micrococcales</taxon>
        <taxon>Intrasporangiaceae</taxon>
        <taxon>Aquipuribacter</taxon>
    </lineage>
</organism>
<dbReference type="RefSeq" id="WP_340295611.1">
    <property type="nucleotide sequence ID" value="NZ_JBBEOI010000269.1"/>
</dbReference>
<reference evidence="4" key="1">
    <citation type="journal article" date="2019" name="Int. J. Syst. Evol. Microbiol.">
        <title>The Global Catalogue of Microorganisms (GCM) 10K type strain sequencing project: providing services to taxonomists for standard genome sequencing and annotation.</title>
        <authorList>
            <consortium name="The Broad Institute Genomics Platform"/>
            <consortium name="The Broad Institute Genome Sequencing Center for Infectious Disease"/>
            <person name="Wu L."/>
            <person name="Ma J."/>
        </authorList>
    </citation>
    <scope>NUCLEOTIDE SEQUENCE [LARGE SCALE GENOMIC DNA]</scope>
    <source>
        <strain evidence="4">NCAIM B.02333</strain>
    </source>
</reference>
<comment type="caution">
    <text evidence="3">The sequence shown here is derived from an EMBL/GenBank/DDBJ whole genome shotgun (WGS) entry which is preliminary data.</text>
</comment>
<name>A0ABV7WF16_9MICO</name>